<evidence type="ECO:0000259" key="2">
    <source>
        <dbReference type="Pfam" id="PF07484"/>
    </source>
</evidence>
<evidence type="ECO:0000313" key="3">
    <source>
        <dbReference type="EMBL" id="CAA9311613.1"/>
    </source>
</evidence>
<dbReference type="Gene3D" id="3.90.1340.10">
    <property type="entry name" value="Phage tail collar domain"/>
    <property type="match status" value="1"/>
</dbReference>
<evidence type="ECO:0000256" key="1">
    <source>
        <dbReference type="SAM" id="SignalP"/>
    </source>
</evidence>
<keyword evidence="1" id="KW-0732">Signal</keyword>
<proteinExistence type="predicted"/>
<accession>A0A6J4KRS4</accession>
<dbReference type="InterPro" id="IPR011083">
    <property type="entry name" value="Phage_tail_collar_dom"/>
</dbReference>
<feature type="signal peptide" evidence="1">
    <location>
        <begin position="1"/>
        <end position="23"/>
    </location>
</feature>
<feature type="chain" id="PRO_5026729602" description="Phage tail collar domain-containing protein" evidence="1">
    <location>
        <begin position="24"/>
        <end position="163"/>
    </location>
</feature>
<protein>
    <recommendedName>
        <fullName evidence="2">Phage tail collar domain-containing protein</fullName>
    </recommendedName>
</protein>
<dbReference type="EMBL" id="CADCTR010001775">
    <property type="protein sequence ID" value="CAA9311613.1"/>
    <property type="molecule type" value="Genomic_DNA"/>
</dbReference>
<reference evidence="3" key="1">
    <citation type="submission" date="2020-02" db="EMBL/GenBank/DDBJ databases">
        <authorList>
            <person name="Meier V. D."/>
        </authorList>
    </citation>
    <scope>NUCLEOTIDE SEQUENCE</scope>
    <source>
        <strain evidence="3">AVDCRST_MAG93</strain>
    </source>
</reference>
<gene>
    <name evidence="3" type="ORF">AVDCRST_MAG93-5261</name>
</gene>
<dbReference type="Pfam" id="PF07484">
    <property type="entry name" value="Collar"/>
    <property type="match status" value="1"/>
</dbReference>
<sequence>MKRILLVITAAALVATTMLTTGAADPAVAQDEEPLYCTIGEQRLMTEAETERYYERAWIRSQGQWLSINSYQPLFSVIGTTYGGNGKQTFWLPNRPDPDPNPNGEHWYICAWGIMPPLGSDPITKEQCKNGGYATLGFRNQGDCTSFVAPEGKNEPGKNQKTK</sequence>
<dbReference type="SUPFAM" id="SSF88874">
    <property type="entry name" value="Receptor-binding domain of short tail fibre protein gp12"/>
    <property type="match status" value="1"/>
</dbReference>
<organism evidence="3">
    <name type="scientific">uncultured Chloroflexia bacterium</name>
    <dbReference type="NCBI Taxonomy" id="1672391"/>
    <lineage>
        <taxon>Bacteria</taxon>
        <taxon>Bacillati</taxon>
        <taxon>Chloroflexota</taxon>
        <taxon>Chloroflexia</taxon>
        <taxon>environmental samples</taxon>
    </lineage>
</organism>
<dbReference type="AlphaFoldDB" id="A0A6J4KRS4"/>
<dbReference type="InterPro" id="IPR037053">
    <property type="entry name" value="Phage_tail_collar_dom_sf"/>
</dbReference>
<feature type="domain" description="Phage tail collar" evidence="2">
    <location>
        <begin position="56"/>
        <end position="94"/>
    </location>
</feature>
<name>A0A6J4KRS4_9CHLR</name>